<dbReference type="InterPro" id="IPR034804">
    <property type="entry name" value="SQR/QFR_C/D"/>
</dbReference>
<protein>
    <recommendedName>
        <fullName evidence="13">Succinate dehydrogenase</fullName>
    </recommendedName>
</protein>
<evidence type="ECO:0000256" key="10">
    <source>
        <dbReference type="SAM" id="Phobius"/>
    </source>
</evidence>
<keyword evidence="12" id="KW-1185">Reference proteome</keyword>
<gene>
    <name evidence="11" type="ORF">SE18_21470</name>
</gene>
<dbReference type="InterPro" id="IPR000701">
    <property type="entry name" value="SuccDH_FuR_B_TM-su"/>
</dbReference>
<evidence type="ECO:0000256" key="8">
    <source>
        <dbReference type="ARBA" id="ARBA00023004"/>
    </source>
</evidence>
<keyword evidence="5 10" id="KW-0812">Transmembrane</keyword>
<dbReference type="GO" id="GO:0006099">
    <property type="term" value="P:tricarboxylic acid cycle"/>
    <property type="evidence" value="ECO:0007669"/>
    <property type="project" value="InterPro"/>
</dbReference>
<dbReference type="STRING" id="70996.SE18_21470"/>
<dbReference type="OrthoDB" id="9843293at2"/>
<evidence type="ECO:0000256" key="4">
    <source>
        <dbReference type="ARBA" id="ARBA00022617"/>
    </source>
</evidence>
<keyword evidence="9 10" id="KW-0472">Membrane</keyword>
<dbReference type="InterPro" id="IPR039023">
    <property type="entry name" value="SdhC_prok"/>
</dbReference>
<feature type="transmembrane region" description="Helical" evidence="10">
    <location>
        <begin position="105"/>
        <end position="127"/>
    </location>
</feature>
<dbReference type="GO" id="GO:0009055">
    <property type="term" value="F:electron transfer activity"/>
    <property type="evidence" value="ECO:0007669"/>
    <property type="project" value="InterPro"/>
</dbReference>
<evidence type="ECO:0008006" key="13">
    <source>
        <dbReference type="Google" id="ProtNLM"/>
    </source>
</evidence>
<evidence type="ECO:0000256" key="3">
    <source>
        <dbReference type="ARBA" id="ARBA00007244"/>
    </source>
</evidence>
<dbReference type="PANTHER" id="PTHR41910">
    <property type="entry name" value="SUCCINATE DEHYDROGENASE 2 MEMBRANE SUBUNIT SDHC"/>
    <property type="match status" value="1"/>
</dbReference>
<dbReference type="GO" id="GO:0046872">
    <property type="term" value="F:metal ion binding"/>
    <property type="evidence" value="ECO:0007669"/>
    <property type="project" value="UniProtKB-KW"/>
</dbReference>
<evidence type="ECO:0000256" key="5">
    <source>
        <dbReference type="ARBA" id="ARBA00022692"/>
    </source>
</evidence>
<dbReference type="InterPro" id="IPR014314">
    <property type="entry name" value="Succ_DH_cytb556"/>
</dbReference>
<organism evidence="11 12">
    <name type="scientific">Herpetosiphon geysericola</name>
    <dbReference type="NCBI Taxonomy" id="70996"/>
    <lineage>
        <taxon>Bacteria</taxon>
        <taxon>Bacillati</taxon>
        <taxon>Chloroflexota</taxon>
        <taxon>Chloroflexia</taxon>
        <taxon>Herpetosiphonales</taxon>
        <taxon>Herpetosiphonaceae</taxon>
        <taxon>Herpetosiphon</taxon>
    </lineage>
</organism>
<keyword evidence="6" id="KW-0479">Metal-binding</keyword>
<comment type="caution">
    <text evidence="11">The sequence shown here is derived from an EMBL/GenBank/DDBJ whole genome shotgun (WGS) entry which is preliminary data.</text>
</comment>
<dbReference type="Proteomes" id="UP000050277">
    <property type="component" value="Unassembled WGS sequence"/>
</dbReference>
<dbReference type="Gene3D" id="1.20.1300.10">
    <property type="entry name" value="Fumarate reductase/succinate dehydrogenase, transmembrane subunit"/>
    <property type="match status" value="1"/>
</dbReference>
<evidence type="ECO:0000313" key="11">
    <source>
        <dbReference type="EMBL" id="KPL81252.1"/>
    </source>
</evidence>
<evidence type="ECO:0000256" key="1">
    <source>
        <dbReference type="ARBA" id="ARBA00001971"/>
    </source>
</evidence>
<keyword evidence="4" id="KW-0349">Heme</keyword>
<comment type="cofactor">
    <cofactor evidence="1">
        <name>heme</name>
        <dbReference type="ChEBI" id="CHEBI:30413"/>
    </cofactor>
</comment>
<feature type="transmembrane region" description="Helical" evidence="10">
    <location>
        <begin position="69"/>
        <end position="93"/>
    </location>
</feature>
<dbReference type="AlphaFoldDB" id="A0A0P6XDX0"/>
<dbReference type="RefSeq" id="WP_054536518.1">
    <property type="nucleotide sequence ID" value="NZ_LGKP01000035.1"/>
</dbReference>
<dbReference type="GO" id="GO:0016020">
    <property type="term" value="C:membrane"/>
    <property type="evidence" value="ECO:0007669"/>
    <property type="project" value="UniProtKB-SubCell"/>
</dbReference>
<dbReference type="PANTHER" id="PTHR41910:SF1">
    <property type="entry name" value="SUCCINATE DEHYDROGENASE HYDROPHOBIC MEMBRANE ANCHOR SUBUNIT"/>
    <property type="match status" value="1"/>
</dbReference>
<keyword evidence="8" id="KW-0408">Iron</keyword>
<dbReference type="SUPFAM" id="SSF81343">
    <property type="entry name" value="Fumarate reductase respiratory complex transmembrane subunits"/>
    <property type="match status" value="1"/>
</dbReference>
<comment type="subcellular location">
    <subcellularLocation>
        <location evidence="2">Membrane</location>
    </subcellularLocation>
</comment>
<evidence type="ECO:0000256" key="9">
    <source>
        <dbReference type="ARBA" id="ARBA00023136"/>
    </source>
</evidence>
<feature type="transmembrane region" description="Helical" evidence="10">
    <location>
        <begin position="20"/>
        <end position="38"/>
    </location>
</feature>
<dbReference type="PIRSF" id="PIRSF000178">
    <property type="entry name" value="SDH_cyt_b560"/>
    <property type="match status" value="1"/>
</dbReference>
<keyword evidence="7 10" id="KW-1133">Transmembrane helix</keyword>
<dbReference type="EMBL" id="LGKP01000035">
    <property type="protein sequence ID" value="KPL81252.1"/>
    <property type="molecule type" value="Genomic_DNA"/>
</dbReference>
<evidence type="ECO:0000256" key="2">
    <source>
        <dbReference type="ARBA" id="ARBA00004370"/>
    </source>
</evidence>
<evidence type="ECO:0000256" key="6">
    <source>
        <dbReference type="ARBA" id="ARBA00022723"/>
    </source>
</evidence>
<accession>A0A0P6XDX0</accession>
<reference evidence="11 12" key="1">
    <citation type="submission" date="2015-07" db="EMBL/GenBank/DDBJ databases">
        <title>Whole genome sequence of Herpetosiphon geysericola DSM 7119.</title>
        <authorList>
            <person name="Hemp J."/>
            <person name="Ward L.M."/>
            <person name="Pace L.A."/>
            <person name="Fischer W.W."/>
        </authorList>
    </citation>
    <scope>NUCLEOTIDE SEQUENCE [LARGE SCALE GENOMIC DNA]</scope>
    <source>
        <strain evidence="11 12">DSM 7119</strain>
    </source>
</reference>
<evidence type="ECO:0000313" key="12">
    <source>
        <dbReference type="Proteomes" id="UP000050277"/>
    </source>
</evidence>
<comment type="similarity">
    <text evidence="3">Belongs to the cytochrome b560 family.</text>
</comment>
<proteinExistence type="inferred from homology"/>
<evidence type="ECO:0000256" key="7">
    <source>
        <dbReference type="ARBA" id="ARBA00022989"/>
    </source>
</evidence>
<name>A0A0P6XDX0_9CHLR</name>
<sequence length="131" mass="14455">MSTRTILDRYQTSASYLARILLRFSGLLLTVYMLTYIWELSTVIRTSDEPAGTAAAAFNTAMAAYNTTFWHITHAVVVAMVVLHALTGLRVLTLEAGIGARFQRASFWLSLVLTVALFVLLFIKIIANIAA</sequence>
<dbReference type="Pfam" id="PF01127">
    <property type="entry name" value="Sdh_cyt"/>
    <property type="match status" value="1"/>
</dbReference>